<dbReference type="SUPFAM" id="SSF81321">
    <property type="entry name" value="Family A G protein-coupled receptor-like"/>
    <property type="match status" value="1"/>
</dbReference>
<dbReference type="PROSITE" id="PS00237">
    <property type="entry name" value="G_PROTEIN_RECEP_F1_1"/>
    <property type="match status" value="1"/>
</dbReference>
<feature type="transmembrane region" description="Helical" evidence="9">
    <location>
        <begin position="218"/>
        <end position="241"/>
    </location>
</feature>
<dbReference type="GeneTree" id="ENSGT01140000282516"/>
<keyword evidence="2 8" id="KW-0812">Transmembrane</keyword>
<keyword evidence="3 9" id="KW-1133">Transmembrane helix</keyword>
<evidence type="ECO:0000313" key="12">
    <source>
        <dbReference type="Proteomes" id="UP001501920"/>
    </source>
</evidence>
<dbReference type="GO" id="GO:0004930">
    <property type="term" value="F:G protein-coupled receptor activity"/>
    <property type="evidence" value="ECO:0007669"/>
    <property type="project" value="UniProtKB-KW"/>
</dbReference>
<feature type="transmembrane region" description="Helical" evidence="9">
    <location>
        <begin position="21"/>
        <end position="44"/>
    </location>
</feature>
<evidence type="ECO:0000256" key="2">
    <source>
        <dbReference type="ARBA" id="ARBA00022692"/>
    </source>
</evidence>
<feature type="transmembrane region" description="Helical" evidence="9">
    <location>
        <begin position="126"/>
        <end position="144"/>
    </location>
</feature>
<reference evidence="11" key="2">
    <citation type="submission" date="2025-08" db="UniProtKB">
        <authorList>
            <consortium name="Ensembl"/>
        </authorList>
    </citation>
    <scope>IDENTIFICATION</scope>
</reference>
<feature type="transmembrane region" description="Helical" evidence="9">
    <location>
        <begin position="88"/>
        <end position="105"/>
    </location>
</feature>
<dbReference type="PRINTS" id="PR00237">
    <property type="entry name" value="GPCRRHODOPSN"/>
</dbReference>
<protein>
    <recommendedName>
        <fullName evidence="10">G-protein coupled receptors family 1 profile domain-containing protein</fullName>
    </recommendedName>
</protein>
<reference evidence="11 12" key="1">
    <citation type="submission" date="2020-10" db="EMBL/GenBank/DDBJ databases">
        <title>Pygocentrus nattereri (red-bellied piranha) genome, fPygNat1, primary haplotype.</title>
        <authorList>
            <person name="Myers G."/>
            <person name="Meyer A."/>
            <person name="Karagic N."/>
            <person name="Pippel M."/>
            <person name="Winkler S."/>
            <person name="Tracey A."/>
            <person name="Wood J."/>
            <person name="Formenti G."/>
            <person name="Howe K."/>
            <person name="Fedrigo O."/>
            <person name="Jarvis E.D."/>
        </authorList>
    </citation>
    <scope>NUCLEOTIDE SEQUENCE [LARGE SCALE GENOMIC DNA]</scope>
</reference>
<evidence type="ECO:0000256" key="3">
    <source>
        <dbReference type="ARBA" id="ARBA00022989"/>
    </source>
</evidence>
<evidence type="ECO:0000313" key="11">
    <source>
        <dbReference type="Ensembl" id="ENSPNAP00000007281.2"/>
    </source>
</evidence>
<evidence type="ECO:0000256" key="5">
    <source>
        <dbReference type="ARBA" id="ARBA00023136"/>
    </source>
</evidence>
<dbReference type="AlphaFoldDB" id="A0A3B4C8P6"/>
<evidence type="ECO:0000259" key="10">
    <source>
        <dbReference type="PROSITE" id="PS50262"/>
    </source>
</evidence>
<evidence type="ECO:0000256" key="8">
    <source>
        <dbReference type="RuleBase" id="RU000688"/>
    </source>
</evidence>
<dbReference type="Gene3D" id="1.20.1070.10">
    <property type="entry name" value="Rhodopsin 7-helix transmembrane proteins"/>
    <property type="match status" value="1"/>
</dbReference>
<dbReference type="InterPro" id="IPR051893">
    <property type="entry name" value="HCARs"/>
</dbReference>
<feature type="transmembrane region" description="Helical" evidence="9">
    <location>
        <begin position="261"/>
        <end position="282"/>
    </location>
</feature>
<sequence>MPSNETDTHCGLSPQTLVAPILPPVLIIQLLLGLPRNLMALWVFSRHLQSWKHNAVFLFNLALADSTLLLLLVSLPFQIDNLLQMEDWVFGDAWSSIAFMTTVAVDRFFKVVHPHYTVNFISSRQPAGIACFIWAAVISLRFPLLTNDLMIKEPSVSFCWSFNAYKSPSPGIKLHFIVYIFEFFFSLIVLLFCSLRICCILHRSPRANQPVMCRAVRIILVIVGIFITCFCPGVATGLIALYLKMLGREYSEAFKLNGQLFALSLGFTYLNSVLDPVLYGFCSSMFRDTLISVCSLLPKTKQNISASFASDHF</sequence>
<evidence type="ECO:0000256" key="9">
    <source>
        <dbReference type="SAM" id="Phobius"/>
    </source>
</evidence>
<evidence type="ECO:0000256" key="7">
    <source>
        <dbReference type="ARBA" id="ARBA00023224"/>
    </source>
</evidence>
<feature type="transmembrane region" description="Helical" evidence="9">
    <location>
        <begin position="56"/>
        <end position="76"/>
    </location>
</feature>
<dbReference type="InterPro" id="IPR017452">
    <property type="entry name" value="GPCR_Rhodpsn_7TM"/>
</dbReference>
<feature type="transmembrane region" description="Helical" evidence="9">
    <location>
        <begin position="176"/>
        <end position="197"/>
    </location>
</feature>
<name>A0A3B4C8P6_PYGNA</name>
<comment type="similarity">
    <text evidence="8">Belongs to the G-protein coupled receptor 1 family.</text>
</comment>
<keyword evidence="4 8" id="KW-0297">G-protein coupled receptor</keyword>
<dbReference type="Pfam" id="PF00001">
    <property type="entry name" value="7tm_1"/>
    <property type="match status" value="1"/>
</dbReference>
<reference evidence="11" key="3">
    <citation type="submission" date="2025-09" db="UniProtKB">
        <authorList>
            <consortium name="Ensembl"/>
        </authorList>
    </citation>
    <scope>IDENTIFICATION</scope>
</reference>
<keyword evidence="5 9" id="KW-0472">Membrane</keyword>
<feature type="domain" description="G-protein coupled receptors family 1 profile" evidence="10">
    <location>
        <begin position="36"/>
        <end position="279"/>
    </location>
</feature>
<dbReference type="PROSITE" id="PS50262">
    <property type="entry name" value="G_PROTEIN_RECEP_F1_2"/>
    <property type="match status" value="1"/>
</dbReference>
<dbReference type="GO" id="GO:0005886">
    <property type="term" value="C:plasma membrane"/>
    <property type="evidence" value="ECO:0007669"/>
    <property type="project" value="TreeGrafter"/>
</dbReference>
<dbReference type="PANTHER" id="PTHR46048">
    <property type="entry name" value="HYDROXYCARBOXYLIC ACID RECEPTOR 2"/>
    <property type="match status" value="1"/>
</dbReference>
<evidence type="ECO:0000256" key="6">
    <source>
        <dbReference type="ARBA" id="ARBA00023170"/>
    </source>
</evidence>
<evidence type="ECO:0000256" key="4">
    <source>
        <dbReference type="ARBA" id="ARBA00023040"/>
    </source>
</evidence>
<dbReference type="Ensembl" id="ENSPNAT00000002105.2">
    <property type="protein sequence ID" value="ENSPNAP00000007281.2"/>
    <property type="gene ID" value="ENSPNAG00000002572.2"/>
</dbReference>
<proteinExistence type="inferred from homology"/>
<comment type="subcellular location">
    <subcellularLocation>
        <location evidence="1">Membrane</location>
        <topology evidence="1">Multi-pass membrane protein</topology>
    </subcellularLocation>
</comment>
<dbReference type="PANTHER" id="PTHR46048:SF10">
    <property type="entry name" value="HYDROXYCARBOXYLIC ACID RECEPTOR 1-4-RELATED"/>
    <property type="match status" value="1"/>
</dbReference>
<dbReference type="Proteomes" id="UP001501920">
    <property type="component" value="Chromosome 5"/>
</dbReference>
<dbReference type="OMA" id="HRSPRAN"/>
<evidence type="ECO:0000256" key="1">
    <source>
        <dbReference type="ARBA" id="ARBA00004141"/>
    </source>
</evidence>
<dbReference type="InterPro" id="IPR000276">
    <property type="entry name" value="GPCR_Rhodpsn"/>
</dbReference>
<organism evidence="11 12">
    <name type="scientific">Pygocentrus nattereri</name>
    <name type="common">Red-bellied piranha</name>
    <dbReference type="NCBI Taxonomy" id="42514"/>
    <lineage>
        <taxon>Eukaryota</taxon>
        <taxon>Metazoa</taxon>
        <taxon>Chordata</taxon>
        <taxon>Craniata</taxon>
        <taxon>Vertebrata</taxon>
        <taxon>Euteleostomi</taxon>
        <taxon>Actinopterygii</taxon>
        <taxon>Neopterygii</taxon>
        <taxon>Teleostei</taxon>
        <taxon>Ostariophysi</taxon>
        <taxon>Characiformes</taxon>
        <taxon>Characoidei</taxon>
        <taxon>Pygocentrus</taxon>
    </lineage>
</organism>
<keyword evidence="6 8" id="KW-0675">Receptor</keyword>
<keyword evidence="7 8" id="KW-0807">Transducer</keyword>
<accession>A0A3B4C8P6</accession>
<keyword evidence="12" id="KW-1185">Reference proteome</keyword>